<keyword evidence="3" id="KW-1185">Reference proteome</keyword>
<feature type="compositionally biased region" description="Basic residues" evidence="1">
    <location>
        <begin position="128"/>
        <end position="138"/>
    </location>
</feature>
<evidence type="ECO:0000256" key="1">
    <source>
        <dbReference type="SAM" id="MobiDB-lite"/>
    </source>
</evidence>
<gene>
    <name evidence="2" type="ORF">PHYSODRAFT_321973</name>
</gene>
<evidence type="ECO:0000313" key="3">
    <source>
        <dbReference type="Proteomes" id="UP000002640"/>
    </source>
</evidence>
<dbReference type="Proteomes" id="UP000002640">
    <property type="component" value="Unassembled WGS sequence"/>
</dbReference>
<accession>G4YPK3</accession>
<sequence length="317" mass="35796">MPSEQRDINFDDLGARLRDEVYIELTLVLCKKLDIKIFSLEAEDGTWPLEEDAAAVPRHKIKYSRSIASLFPNTKSEGRVHFRVEKPVASGSPTSTALTLPMERYPLSPFADRRLQLNQVLAKITKHARQGKMTGKRRRGDDNQHGVVSSSLEWEDVEKIYDPLMQEDKAAFPVKKLDETFIEKLVTMLQDEGKAFGSTKRATAVRRLQHSVTTILGAPDLLLTRKQRKVVVVVCLREDQLRAQSEDLVLMDVAIADNEDTDIQASPVFGIFSDWVFYKHDETGIKYLEESLNDNDRSIKGDVATVAGIIYNMMGGE</sequence>
<dbReference type="KEGG" id="psoj:PHYSODRAFT_321973"/>
<dbReference type="GeneID" id="20644737"/>
<dbReference type="InParanoid" id="G4YPK3"/>
<dbReference type="RefSeq" id="XP_009515580.1">
    <property type="nucleotide sequence ID" value="XM_009517285.1"/>
</dbReference>
<feature type="region of interest" description="Disordered" evidence="1">
    <location>
        <begin position="128"/>
        <end position="148"/>
    </location>
</feature>
<dbReference type="EMBL" id="JH159151">
    <property type="protein sequence ID" value="EGZ28305.1"/>
    <property type="molecule type" value="Genomic_DNA"/>
</dbReference>
<proteinExistence type="predicted"/>
<evidence type="ECO:0000313" key="2">
    <source>
        <dbReference type="EMBL" id="EGZ28305.1"/>
    </source>
</evidence>
<reference evidence="2 3" key="1">
    <citation type="journal article" date="2006" name="Science">
        <title>Phytophthora genome sequences uncover evolutionary origins and mechanisms of pathogenesis.</title>
        <authorList>
            <person name="Tyler B.M."/>
            <person name="Tripathy S."/>
            <person name="Zhang X."/>
            <person name="Dehal P."/>
            <person name="Jiang R.H."/>
            <person name="Aerts A."/>
            <person name="Arredondo F.D."/>
            <person name="Baxter L."/>
            <person name="Bensasson D."/>
            <person name="Beynon J.L."/>
            <person name="Chapman J."/>
            <person name="Damasceno C.M."/>
            <person name="Dorrance A.E."/>
            <person name="Dou D."/>
            <person name="Dickerman A.W."/>
            <person name="Dubchak I.L."/>
            <person name="Garbelotto M."/>
            <person name="Gijzen M."/>
            <person name="Gordon S.G."/>
            <person name="Govers F."/>
            <person name="Grunwald N.J."/>
            <person name="Huang W."/>
            <person name="Ivors K.L."/>
            <person name="Jones R.W."/>
            <person name="Kamoun S."/>
            <person name="Krampis K."/>
            <person name="Lamour K.H."/>
            <person name="Lee M.K."/>
            <person name="McDonald W.H."/>
            <person name="Medina M."/>
            <person name="Meijer H.J."/>
            <person name="Nordberg E.K."/>
            <person name="Maclean D.J."/>
            <person name="Ospina-Giraldo M.D."/>
            <person name="Morris P.F."/>
            <person name="Phuntumart V."/>
            <person name="Putnam N.H."/>
            <person name="Rash S."/>
            <person name="Rose J.K."/>
            <person name="Sakihama Y."/>
            <person name="Salamov A.A."/>
            <person name="Savidor A."/>
            <person name="Scheuring C.F."/>
            <person name="Smith B.M."/>
            <person name="Sobral B.W."/>
            <person name="Terry A."/>
            <person name="Torto-Alalibo T.A."/>
            <person name="Win J."/>
            <person name="Xu Z."/>
            <person name="Zhang H."/>
            <person name="Grigoriev I.V."/>
            <person name="Rokhsar D.S."/>
            <person name="Boore J.L."/>
        </authorList>
    </citation>
    <scope>NUCLEOTIDE SEQUENCE [LARGE SCALE GENOMIC DNA]</scope>
    <source>
        <strain evidence="2 3">P6497</strain>
    </source>
</reference>
<name>G4YPK3_PHYSP</name>
<protein>
    <submittedName>
        <fullName evidence="2">Uncharacterized protein</fullName>
    </submittedName>
</protein>
<organism evidence="2 3">
    <name type="scientific">Phytophthora sojae (strain P6497)</name>
    <name type="common">Soybean stem and root rot agent</name>
    <name type="synonym">Phytophthora megasperma f. sp. glycines</name>
    <dbReference type="NCBI Taxonomy" id="1094619"/>
    <lineage>
        <taxon>Eukaryota</taxon>
        <taxon>Sar</taxon>
        <taxon>Stramenopiles</taxon>
        <taxon>Oomycota</taxon>
        <taxon>Peronosporomycetes</taxon>
        <taxon>Peronosporales</taxon>
        <taxon>Peronosporaceae</taxon>
        <taxon>Phytophthora</taxon>
    </lineage>
</organism>
<dbReference type="AlphaFoldDB" id="G4YPK3"/>